<sequence length="137" mass="14996">MWVGASSISLSLLDRLRRKAVRLIGDPPSTSVRSGKPYYAVPLVVRVRYSFTLCADHPSVTDASHNPNTITRALPSTIDEIGNAVSSEEVISMFCESVRVACTCNGQMATVLGSKSSDKQWYVKQINTFTLQSLADR</sequence>
<proteinExistence type="predicted"/>
<dbReference type="EMBL" id="JXXN02000693">
    <property type="protein sequence ID" value="THD26577.1"/>
    <property type="molecule type" value="Genomic_DNA"/>
</dbReference>
<accession>A0A4E0RXG0</accession>
<gene>
    <name evidence="1" type="ORF">D915_002573</name>
</gene>
<reference evidence="1" key="1">
    <citation type="submission" date="2019-03" db="EMBL/GenBank/DDBJ databases">
        <title>Improved annotation for the trematode Fasciola hepatica.</title>
        <authorList>
            <person name="Choi Y.-J."/>
            <person name="Martin J."/>
            <person name="Mitreva M."/>
        </authorList>
    </citation>
    <scope>NUCLEOTIDE SEQUENCE [LARGE SCALE GENOMIC DNA]</scope>
</reference>
<keyword evidence="2" id="KW-1185">Reference proteome</keyword>
<protein>
    <submittedName>
        <fullName evidence="1">Uncharacterized protein</fullName>
    </submittedName>
</protein>
<evidence type="ECO:0000313" key="1">
    <source>
        <dbReference type="EMBL" id="THD26577.1"/>
    </source>
</evidence>
<dbReference type="AlphaFoldDB" id="A0A4E0RXG0"/>
<organism evidence="1 2">
    <name type="scientific">Fasciola hepatica</name>
    <name type="common">Liver fluke</name>
    <dbReference type="NCBI Taxonomy" id="6192"/>
    <lineage>
        <taxon>Eukaryota</taxon>
        <taxon>Metazoa</taxon>
        <taxon>Spiralia</taxon>
        <taxon>Lophotrochozoa</taxon>
        <taxon>Platyhelminthes</taxon>
        <taxon>Trematoda</taxon>
        <taxon>Digenea</taxon>
        <taxon>Plagiorchiida</taxon>
        <taxon>Echinostomata</taxon>
        <taxon>Echinostomatoidea</taxon>
        <taxon>Fasciolidae</taxon>
        <taxon>Fasciola</taxon>
    </lineage>
</organism>
<dbReference type="Proteomes" id="UP000230066">
    <property type="component" value="Unassembled WGS sequence"/>
</dbReference>
<evidence type="ECO:0000313" key="2">
    <source>
        <dbReference type="Proteomes" id="UP000230066"/>
    </source>
</evidence>
<comment type="caution">
    <text evidence="1">The sequence shown here is derived from an EMBL/GenBank/DDBJ whole genome shotgun (WGS) entry which is preliminary data.</text>
</comment>
<name>A0A4E0RXG0_FASHE</name>